<evidence type="ECO:0000259" key="7">
    <source>
        <dbReference type="PROSITE" id="PS51764"/>
    </source>
</evidence>
<evidence type="ECO:0000256" key="1">
    <source>
        <dbReference type="ARBA" id="ARBA00007754"/>
    </source>
</evidence>
<feature type="active site" description="Nucleophile" evidence="4">
    <location>
        <position position="426"/>
    </location>
</feature>
<sequence length="487" mass="52472">MSISMIQVSKIFLLAFILCEVLLASAPGLPSGVHRARSNIRATRHNLRVRGPRRRPRPTVCPPVEDYGDDNDGDTGYANGSETEEKRDLSEPPDEDSWNEDSYADSPDEDPSLEDSSVNATSANDTLTPSSFGNSSSIGNISTIGNVSGIGNISSIGNISQPINGSQFNTSLIGTGGVLNNASSIGANQTQELNSTDLKTFASGLVAELPENGMKKSELFLGFLPDDGSSGGTRQTIAQLNSALGSKAAVYGWYAQAHSGVPFDGSQLLAVIDDVKACNCVFQPAVMPIGGWKGLTSGDNSQAIAIAKVMKNFTDEGIPVWLRFAHEVNYYQNDGTYQGTASDFKAGWAAVADAVKKIAPSVKMWWTPNVSSPEDYAKYEPDDMSTVDLVGIDFYPKKLSGTDFLDAMKGFHDKYAVDGRKFAIGETGLGWSGNLDDKVKWFNEICEAKASLPEFVSMAWFNFDKEYDYKIAGEPTLDQKFTSLIAT</sequence>
<proteinExistence type="inferred from homology"/>
<feature type="domain" description="GH26" evidence="7">
    <location>
        <begin position="200"/>
        <end position="487"/>
    </location>
</feature>
<evidence type="ECO:0000256" key="3">
    <source>
        <dbReference type="ARBA" id="ARBA00023295"/>
    </source>
</evidence>
<evidence type="ECO:0000313" key="8">
    <source>
        <dbReference type="EMBL" id="KAA1071067.1"/>
    </source>
</evidence>
<dbReference type="InterPro" id="IPR022790">
    <property type="entry name" value="GH26_dom"/>
</dbReference>
<keyword evidence="6" id="KW-0732">Signal</keyword>
<evidence type="ECO:0000256" key="5">
    <source>
        <dbReference type="SAM" id="MobiDB-lite"/>
    </source>
</evidence>
<dbReference type="EMBL" id="VDEP01000480">
    <property type="protein sequence ID" value="KAA1071067.1"/>
    <property type="molecule type" value="Genomic_DNA"/>
</dbReference>
<evidence type="ECO:0000256" key="4">
    <source>
        <dbReference type="PROSITE-ProRule" id="PRU01100"/>
    </source>
</evidence>
<feature type="region of interest" description="Disordered" evidence="5">
    <location>
        <begin position="43"/>
        <end position="138"/>
    </location>
</feature>
<evidence type="ECO:0000313" key="9">
    <source>
        <dbReference type="Proteomes" id="UP000325313"/>
    </source>
</evidence>
<keyword evidence="3 4" id="KW-0326">Glycosidase</keyword>
<dbReference type="PROSITE" id="PS51764">
    <property type="entry name" value="GH26"/>
    <property type="match status" value="1"/>
</dbReference>
<feature type="compositionally biased region" description="Polar residues" evidence="5">
    <location>
        <begin position="118"/>
        <end position="129"/>
    </location>
</feature>
<dbReference type="PANTHER" id="PTHR40079">
    <property type="entry name" value="MANNAN ENDO-1,4-BETA-MANNOSIDASE E-RELATED"/>
    <property type="match status" value="1"/>
</dbReference>
<feature type="compositionally biased region" description="Acidic residues" evidence="5">
    <location>
        <begin position="91"/>
        <end position="113"/>
    </location>
</feature>
<comment type="caution">
    <text evidence="8">The sequence shown here is derived from an EMBL/GenBank/DDBJ whole genome shotgun (WGS) entry which is preliminary data.</text>
</comment>
<accession>A0A5B0M1T0</accession>
<feature type="signal peptide" evidence="6">
    <location>
        <begin position="1"/>
        <end position="26"/>
    </location>
</feature>
<dbReference type="GO" id="GO:0006080">
    <property type="term" value="P:substituted mannan metabolic process"/>
    <property type="evidence" value="ECO:0007669"/>
    <property type="project" value="InterPro"/>
</dbReference>
<protein>
    <recommendedName>
        <fullName evidence="7">GH26 domain-containing protein</fullName>
    </recommendedName>
</protein>
<dbReference type="AlphaFoldDB" id="A0A5B0M1T0"/>
<feature type="active site" description="Proton donor" evidence="4">
    <location>
        <position position="327"/>
    </location>
</feature>
<dbReference type="SUPFAM" id="SSF51445">
    <property type="entry name" value="(Trans)glycosidases"/>
    <property type="match status" value="1"/>
</dbReference>
<organism evidence="8 9">
    <name type="scientific">Puccinia graminis f. sp. tritici</name>
    <dbReference type="NCBI Taxonomy" id="56615"/>
    <lineage>
        <taxon>Eukaryota</taxon>
        <taxon>Fungi</taxon>
        <taxon>Dikarya</taxon>
        <taxon>Basidiomycota</taxon>
        <taxon>Pucciniomycotina</taxon>
        <taxon>Pucciniomycetes</taxon>
        <taxon>Pucciniales</taxon>
        <taxon>Pucciniaceae</taxon>
        <taxon>Puccinia</taxon>
    </lineage>
</organism>
<evidence type="ECO:0000256" key="2">
    <source>
        <dbReference type="ARBA" id="ARBA00022801"/>
    </source>
</evidence>
<keyword evidence="2 4" id="KW-0378">Hydrolase</keyword>
<feature type="compositionally biased region" description="Basic residues" evidence="5">
    <location>
        <begin position="43"/>
        <end position="57"/>
    </location>
</feature>
<dbReference type="PANTHER" id="PTHR40079:SF6">
    <property type="entry name" value="GH26 DOMAIN-CONTAINING PROTEIN"/>
    <property type="match status" value="1"/>
</dbReference>
<dbReference type="InterPro" id="IPR000805">
    <property type="entry name" value="Glyco_hydro_26"/>
</dbReference>
<dbReference type="InterPro" id="IPR017853">
    <property type="entry name" value="GH"/>
</dbReference>
<name>A0A5B0M1T0_PUCGR</name>
<comment type="similarity">
    <text evidence="1 4">Belongs to the glycosyl hydrolase 26 family.</text>
</comment>
<reference evidence="8 9" key="1">
    <citation type="submission" date="2019-05" db="EMBL/GenBank/DDBJ databases">
        <title>Emergence of the Ug99 lineage of the wheat stem rust pathogen through somatic hybridization.</title>
        <authorList>
            <person name="Li F."/>
            <person name="Upadhyaya N.M."/>
            <person name="Sperschneider J."/>
            <person name="Matny O."/>
            <person name="Nguyen-Phuc H."/>
            <person name="Mago R."/>
            <person name="Raley C."/>
            <person name="Miller M.E."/>
            <person name="Silverstein K.A.T."/>
            <person name="Henningsen E."/>
            <person name="Hirsch C.D."/>
            <person name="Visser B."/>
            <person name="Pretorius Z.A."/>
            <person name="Steffenson B.J."/>
            <person name="Schwessinger B."/>
            <person name="Dodds P.N."/>
            <person name="Figueroa M."/>
        </authorList>
    </citation>
    <scope>NUCLEOTIDE SEQUENCE [LARGE SCALE GENOMIC DNA]</scope>
    <source>
        <strain evidence="8 9">Ug99</strain>
    </source>
</reference>
<feature type="chain" id="PRO_5022886103" description="GH26 domain-containing protein" evidence="6">
    <location>
        <begin position="27"/>
        <end position="487"/>
    </location>
</feature>
<dbReference type="Gene3D" id="3.20.20.80">
    <property type="entry name" value="Glycosidases"/>
    <property type="match status" value="1"/>
</dbReference>
<gene>
    <name evidence="8" type="ORF">PGTUg99_009149</name>
</gene>
<evidence type="ECO:0000256" key="6">
    <source>
        <dbReference type="SAM" id="SignalP"/>
    </source>
</evidence>
<dbReference type="Proteomes" id="UP000325313">
    <property type="component" value="Unassembled WGS sequence"/>
</dbReference>
<dbReference type="GO" id="GO:0016985">
    <property type="term" value="F:mannan endo-1,4-beta-mannosidase activity"/>
    <property type="evidence" value="ECO:0007669"/>
    <property type="project" value="InterPro"/>
</dbReference>